<dbReference type="Proteomes" id="UP000029590">
    <property type="component" value="Unassembled WGS sequence"/>
</dbReference>
<protein>
    <submittedName>
        <fullName evidence="2">Membrane protein</fullName>
    </submittedName>
</protein>
<feature type="transmembrane region" description="Helical" evidence="1">
    <location>
        <begin position="114"/>
        <end position="134"/>
    </location>
</feature>
<accession>A0AAW3ERY3</accession>
<dbReference type="EMBL" id="JPGG01000018">
    <property type="protein sequence ID" value="KGC09539.1"/>
    <property type="molecule type" value="Genomic_DNA"/>
</dbReference>
<dbReference type="AlphaFoldDB" id="A0AAW3ERY3"/>
<evidence type="ECO:0000313" key="3">
    <source>
        <dbReference type="Proteomes" id="UP000029590"/>
    </source>
</evidence>
<proteinExistence type="predicted"/>
<evidence type="ECO:0000256" key="1">
    <source>
        <dbReference type="SAM" id="Phobius"/>
    </source>
</evidence>
<feature type="transmembrane region" description="Helical" evidence="1">
    <location>
        <begin position="50"/>
        <end position="71"/>
    </location>
</feature>
<feature type="transmembrane region" description="Helical" evidence="1">
    <location>
        <begin position="83"/>
        <end position="102"/>
    </location>
</feature>
<organism evidence="2 3">
    <name type="scientific">Burkholderia gladioli</name>
    <name type="common">Pseudomonas marginata</name>
    <name type="synonym">Phytomonas marginata</name>
    <dbReference type="NCBI Taxonomy" id="28095"/>
    <lineage>
        <taxon>Bacteria</taxon>
        <taxon>Pseudomonadati</taxon>
        <taxon>Pseudomonadota</taxon>
        <taxon>Betaproteobacteria</taxon>
        <taxon>Burkholderiales</taxon>
        <taxon>Burkholderiaceae</taxon>
        <taxon>Burkholderia</taxon>
    </lineage>
</organism>
<keyword evidence="1" id="KW-0472">Membrane</keyword>
<evidence type="ECO:0000313" key="2">
    <source>
        <dbReference type="EMBL" id="KGC09539.1"/>
    </source>
</evidence>
<name>A0AAW3ERY3_BURGA</name>
<keyword evidence="1" id="KW-1133">Transmembrane helix</keyword>
<comment type="caution">
    <text evidence="2">The sequence shown here is derived from an EMBL/GenBank/DDBJ whole genome shotgun (WGS) entry which is preliminary data.</text>
</comment>
<keyword evidence="1" id="KW-0812">Transmembrane</keyword>
<gene>
    <name evidence="2" type="ORF">DM48_6819</name>
</gene>
<reference evidence="2 3" key="1">
    <citation type="submission" date="2014-04" db="EMBL/GenBank/DDBJ databases">
        <authorList>
            <person name="Bishop-Lilly K.A."/>
            <person name="Broomall S.M."/>
            <person name="Chain P.S."/>
            <person name="Chertkov O."/>
            <person name="Coyne S.R."/>
            <person name="Daligault H.E."/>
            <person name="Davenport K.W."/>
            <person name="Erkkila T."/>
            <person name="Frey K.G."/>
            <person name="Gibbons H.S."/>
            <person name="Gu W."/>
            <person name="Jaissle J."/>
            <person name="Johnson S.L."/>
            <person name="Koroleva G.I."/>
            <person name="Ladner J.T."/>
            <person name="Lo C.-C."/>
            <person name="Minogue T.D."/>
            <person name="Munk C."/>
            <person name="Palacios G.F."/>
            <person name="Redden C.L."/>
            <person name="Rosenzweig C.N."/>
            <person name="Scholz M.B."/>
            <person name="Teshima H."/>
            <person name="Xu Y."/>
        </authorList>
    </citation>
    <scope>NUCLEOTIDE SEQUENCE [LARGE SCALE GENOMIC DNA]</scope>
    <source>
        <strain evidence="3">gladioli</strain>
    </source>
</reference>
<sequence length="154" mass="15983">MRAGIPAVLLNTALLGAADAVGIVTARGGLLKLLLTLAGCDHTPGIAGTWIFQQLFHVAVGIAMVIVYGLLLGSWRAPALLKGVLAAAIVWLLNAGMVLPMLGEGFAGSRVLRASGVAAFAVAHTLFFVVGAVLHERWKGRTGEIEHRSGVDKP</sequence>